<dbReference type="PANTHER" id="PTHR34415:SF1">
    <property type="entry name" value="INTEGRASE CATALYTIC DOMAIN-CONTAINING PROTEIN"/>
    <property type="match status" value="1"/>
</dbReference>
<reference evidence="1" key="1">
    <citation type="submission" date="2021-10" db="EMBL/GenBank/DDBJ databases">
        <title>Tropical sea cucumber genome reveals ecological adaptation and Cuvierian tubules defense mechanism.</title>
        <authorList>
            <person name="Chen T."/>
        </authorList>
    </citation>
    <scope>NUCLEOTIDE SEQUENCE</scope>
    <source>
        <strain evidence="1">Nanhai2018</strain>
        <tissue evidence="1">Muscle</tissue>
    </source>
</reference>
<proteinExistence type="predicted"/>
<protein>
    <submittedName>
        <fullName evidence="1">Uncharacterized protein</fullName>
    </submittedName>
</protein>
<name>A0A9Q1HEU7_HOLLE</name>
<dbReference type="AlphaFoldDB" id="A0A9Q1HEU7"/>
<accession>A0A9Q1HEU7</accession>
<gene>
    <name evidence="1" type="ORF">HOLleu_10939</name>
</gene>
<keyword evidence="2" id="KW-1185">Reference proteome</keyword>
<sequence>MAVDAQNNDQVEPPVNDLGQDVIDAVGLDNFLIENDEEEMAKIRAKKCRCRNPYGGLGCSHKFDDAYVFKLRYQMNALSADIKAMCLLGKISSSGIKTSQMTMKSRRASQTVRKKKRTMGYFVDGVRVCRDTFLFMHMLSDKFLTKLVNHYLENGIEVPRKASGGAGNNRNAFSAEDVIHTVKYINYAEKNGMVIPGRVAGVKTSDPRVRLLPSSDSKTRVWKRYKEHFVDLNGKTGGNLRLVQRSSFHKIWNMYTPFVLTTQPRTDLCWTCQQHNRQIYQSANQSDEEKAAKLIQQQEHLRVVNQERVLYQQHVKESKAALTGKEMSLGEHAPCSMEGSMHYSFDFAQQVHNPNDPDQPGPIYFLTPRKCAVFGINCEAFPKQVNFLIDEGMSISKGSNAVISYVHFFFDNYGLGEEIARLHCDNCSGQNKQICHVVFGLALHP</sequence>
<comment type="caution">
    <text evidence="1">The sequence shown here is derived from an EMBL/GenBank/DDBJ whole genome shotgun (WGS) entry which is preliminary data.</text>
</comment>
<dbReference type="EMBL" id="JAIZAY010000004">
    <property type="protein sequence ID" value="KAJ8043724.1"/>
    <property type="molecule type" value="Genomic_DNA"/>
</dbReference>
<organism evidence="1 2">
    <name type="scientific">Holothuria leucospilota</name>
    <name type="common">Black long sea cucumber</name>
    <name type="synonym">Mertensiothuria leucospilota</name>
    <dbReference type="NCBI Taxonomy" id="206669"/>
    <lineage>
        <taxon>Eukaryota</taxon>
        <taxon>Metazoa</taxon>
        <taxon>Echinodermata</taxon>
        <taxon>Eleutherozoa</taxon>
        <taxon>Echinozoa</taxon>
        <taxon>Holothuroidea</taxon>
        <taxon>Aspidochirotacea</taxon>
        <taxon>Aspidochirotida</taxon>
        <taxon>Holothuriidae</taxon>
        <taxon>Holothuria</taxon>
    </lineage>
</organism>
<dbReference type="PANTHER" id="PTHR34415">
    <property type="entry name" value="INTEGRASE CATALYTIC DOMAIN-CONTAINING PROTEIN"/>
    <property type="match status" value="1"/>
</dbReference>
<dbReference type="Proteomes" id="UP001152320">
    <property type="component" value="Chromosome 4"/>
</dbReference>
<dbReference type="OrthoDB" id="10033306at2759"/>
<evidence type="ECO:0000313" key="1">
    <source>
        <dbReference type="EMBL" id="KAJ8043724.1"/>
    </source>
</evidence>
<evidence type="ECO:0000313" key="2">
    <source>
        <dbReference type="Proteomes" id="UP001152320"/>
    </source>
</evidence>